<comment type="caution">
    <text evidence="3">The sequence shown here is derived from an EMBL/GenBank/DDBJ whole genome shotgun (WGS) entry which is preliminary data.</text>
</comment>
<dbReference type="EMBL" id="JACIJG010000018">
    <property type="protein sequence ID" value="MBB5703769.1"/>
    <property type="molecule type" value="Genomic_DNA"/>
</dbReference>
<dbReference type="InterPro" id="IPR025285">
    <property type="entry name" value="DUF4145"/>
</dbReference>
<proteinExistence type="predicted"/>
<dbReference type="RefSeq" id="WP_183656079.1">
    <property type="nucleotide sequence ID" value="NZ_JACIJG010000018.1"/>
</dbReference>
<dbReference type="Pfam" id="PF13643">
    <property type="entry name" value="DUF4145"/>
    <property type="match status" value="1"/>
</dbReference>
<organism evidence="3 4">
    <name type="scientific">Brucella daejeonensis</name>
    <dbReference type="NCBI Taxonomy" id="659015"/>
    <lineage>
        <taxon>Bacteria</taxon>
        <taxon>Pseudomonadati</taxon>
        <taxon>Pseudomonadota</taxon>
        <taxon>Alphaproteobacteria</taxon>
        <taxon>Hyphomicrobiales</taxon>
        <taxon>Brucellaceae</taxon>
        <taxon>Brucella/Ochrobactrum group</taxon>
        <taxon>Brucella</taxon>
    </lineage>
</organism>
<evidence type="ECO:0000256" key="1">
    <source>
        <dbReference type="SAM" id="MobiDB-lite"/>
    </source>
</evidence>
<dbReference type="Proteomes" id="UP000555546">
    <property type="component" value="Unassembled WGS sequence"/>
</dbReference>
<keyword evidence="4" id="KW-1185">Reference proteome</keyword>
<name>A0A7W9EMT7_9HYPH</name>
<feature type="region of interest" description="Disordered" evidence="1">
    <location>
        <begin position="235"/>
        <end position="267"/>
    </location>
</feature>
<evidence type="ECO:0000313" key="3">
    <source>
        <dbReference type="EMBL" id="MBB5703769.1"/>
    </source>
</evidence>
<evidence type="ECO:0000313" key="4">
    <source>
        <dbReference type="Proteomes" id="UP000555546"/>
    </source>
</evidence>
<feature type="domain" description="DUF4145" evidence="2">
    <location>
        <begin position="105"/>
        <end position="203"/>
    </location>
</feature>
<reference evidence="3 4" key="1">
    <citation type="submission" date="2020-08" db="EMBL/GenBank/DDBJ databases">
        <title>Genomic Encyclopedia of Type Strains, Phase IV (KMG-IV): sequencing the most valuable type-strain genomes for metagenomic binning, comparative biology and taxonomic classification.</title>
        <authorList>
            <person name="Goeker M."/>
        </authorList>
    </citation>
    <scope>NUCLEOTIDE SEQUENCE [LARGE SCALE GENOMIC DNA]</scope>
    <source>
        <strain evidence="3 4">DSM 26944</strain>
    </source>
</reference>
<protein>
    <recommendedName>
        <fullName evidence="2">DUF4145 domain-containing protein</fullName>
    </recommendedName>
</protein>
<gene>
    <name evidence="3" type="ORF">FHS76_003679</name>
</gene>
<dbReference type="AlphaFoldDB" id="A0A7W9EMT7"/>
<accession>A0A7W9EMT7</accession>
<evidence type="ECO:0000259" key="2">
    <source>
        <dbReference type="Pfam" id="PF13643"/>
    </source>
</evidence>
<sequence>MEWTCDYCETTQLSSSENYSKIVTKLYIGHTDKGELASMQESLRCLNKKCHKLTFKVAIGHYKALNSHSIGLIDYAGGKWQLLPEGTAKPLPSYIPVPIVEDYTEACLIRDKSPKASATLSRRCLQGMIRDFCGISEKRLIDEIKKLDDLVNEGKAPRGVTGETIDALHAVRKIGNIGAHMEGDINVIIDVEPNEAEALIQLLEILFQDWYIARNDREERLKRITEIASVKDAAKAAPAAKTEPDSINETVKPAPAKSAPGKTILNI</sequence>